<dbReference type="InterPro" id="IPR011059">
    <property type="entry name" value="Metal-dep_hydrolase_composite"/>
</dbReference>
<sequence>MALCNNEETSRKGSTFCVTCDLLIPGKGKPWKDGCIVIEGGKIKHVGTKSDITLHFAHLESTHVKVLMPGMWDCHVHLLGMWKVAGSDFANAWQHMARSGARCARDVMLLLNAGFTSVREMAGFGIDMAQAIEEGTVPGPKIYSSNCIISMTGGHADLHDMPMSWFEDMHCHNLPMATADGVSECLKVVRKQLRAGAKVIKICGSGGVGSERDNPVDQQFSFEEVRAMVEEAERAQRIVGAHCHGKPGIMNSLRAGVKTIEHGSYIDEEAADLMLEKDAVLVATRKIVEDGLKLGKDMFTPIGYQKLVVTAEAQAKAYKIAVKKGVKCAIGTDTGVSIPGSKIVSQGLNGKELYYATQAGMTPLQAIEAATANGPLTLGPQAPKAGQLKEGYDADFIALDEDPLEDIEVLSGPDHVTHVWREGILYKWPGHPVNALDNM</sequence>
<organism evidence="2 3">
    <name type="scientific">Polychaeton citri CBS 116435</name>
    <dbReference type="NCBI Taxonomy" id="1314669"/>
    <lineage>
        <taxon>Eukaryota</taxon>
        <taxon>Fungi</taxon>
        <taxon>Dikarya</taxon>
        <taxon>Ascomycota</taxon>
        <taxon>Pezizomycotina</taxon>
        <taxon>Dothideomycetes</taxon>
        <taxon>Dothideomycetidae</taxon>
        <taxon>Capnodiales</taxon>
        <taxon>Capnodiaceae</taxon>
        <taxon>Polychaeton</taxon>
    </lineage>
</organism>
<dbReference type="SUPFAM" id="SSF51338">
    <property type="entry name" value="Composite domain of metallo-dependent hydrolases"/>
    <property type="match status" value="1"/>
</dbReference>
<feature type="domain" description="Amidohydrolase-related" evidence="1">
    <location>
        <begin position="66"/>
        <end position="423"/>
    </location>
</feature>
<dbReference type="InterPro" id="IPR057744">
    <property type="entry name" value="OTAase-like"/>
</dbReference>
<keyword evidence="3" id="KW-1185">Reference proteome</keyword>
<dbReference type="PANTHER" id="PTHR43135">
    <property type="entry name" value="ALPHA-D-RIBOSE 1-METHYLPHOSPHONATE 5-TRIPHOSPHATE DIPHOSPHATASE"/>
    <property type="match status" value="1"/>
</dbReference>
<dbReference type="GO" id="GO:0016810">
    <property type="term" value="F:hydrolase activity, acting on carbon-nitrogen (but not peptide) bonds"/>
    <property type="evidence" value="ECO:0007669"/>
    <property type="project" value="InterPro"/>
</dbReference>
<dbReference type="InterPro" id="IPR032466">
    <property type="entry name" value="Metal_Hydrolase"/>
</dbReference>
<gene>
    <name evidence="2" type="ORF">K431DRAFT_223896</name>
</gene>
<protein>
    <recommendedName>
        <fullName evidence="1">Amidohydrolase-related domain-containing protein</fullName>
    </recommendedName>
</protein>
<evidence type="ECO:0000313" key="3">
    <source>
        <dbReference type="Proteomes" id="UP000799441"/>
    </source>
</evidence>
<dbReference type="InterPro" id="IPR051781">
    <property type="entry name" value="Metallo-dep_Hydrolase"/>
</dbReference>
<dbReference type="CDD" id="cd01299">
    <property type="entry name" value="Met_dep_hydrolase_A"/>
    <property type="match status" value="1"/>
</dbReference>
<dbReference type="Pfam" id="PF01979">
    <property type="entry name" value="Amidohydro_1"/>
    <property type="match status" value="1"/>
</dbReference>
<dbReference type="AlphaFoldDB" id="A0A9P4Q6L3"/>
<dbReference type="EMBL" id="MU003789">
    <property type="protein sequence ID" value="KAF2721563.1"/>
    <property type="molecule type" value="Genomic_DNA"/>
</dbReference>
<evidence type="ECO:0000313" key="2">
    <source>
        <dbReference type="EMBL" id="KAF2721563.1"/>
    </source>
</evidence>
<dbReference type="PANTHER" id="PTHR43135:SF3">
    <property type="entry name" value="ALPHA-D-RIBOSE 1-METHYLPHOSPHONATE 5-TRIPHOSPHATE DIPHOSPHATASE"/>
    <property type="match status" value="1"/>
</dbReference>
<dbReference type="Gene3D" id="3.20.20.140">
    <property type="entry name" value="Metal-dependent hydrolases"/>
    <property type="match status" value="1"/>
</dbReference>
<dbReference type="Proteomes" id="UP000799441">
    <property type="component" value="Unassembled WGS sequence"/>
</dbReference>
<evidence type="ECO:0000259" key="1">
    <source>
        <dbReference type="Pfam" id="PF01979"/>
    </source>
</evidence>
<dbReference type="SUPFAM" id="SSF51556">
    <property type="entry name" value="Metallo-dependent hydrolases"/>
    <property type="match status" value="1"/>
</dbReference>
<dbReference type="OrthoDB" id="194468at2759"/>
<dbReference type="InterPro" id="IPR006680">
    <property type="entry name" value="Amidohydro-rel"/>
</dbReference>
<dbReference type="Gene3D" id="2.30.40.10">
    <property type="entry name" value="Urease, subunit C, domain 1"/>
    <property type="match status" value="1"/>
</dbReference>
<accession>A0A9P4Q6L3</accession>
<comment type="caution">
    <text evidence="2">The sequence shown here is derived from an EMBL/GenBank/DDBJ whole genome shotgun (WGS) entry which is preliminary data.</text>
</comment>
<name>A0A9P4Q6L3_9PEZI</name>
<proteinExistence type="predicted"/>
<reference evidence="2" key="1">
    <citation type="journal article" date="2020" name="Stud. Mycol.">
        <title>101 Dothideomycetes genomes: a test case for predicting lifestyles and emergence of pathogens.</title>
        <authorList>
            <person name="Haridas S."/>
            <person name="Albert R."/>
            <person name="Binder M."/>
            <person name="Bloem J."/>
            <person name="Labutti K."/>
            <person name="Salamov A."/>
            <person name="Andreopoulos B."/>
            <person name="Baker S."/>
            <person name="Barry K."/>
            <person name="Bills G."/>
            <person name="Bluhm B."/>
            <person name="Cannon C."/>
            <person name="Castanera R."/>
            <person name="Culley D."/>
            <person name="Daum C."/>
            <person name="Ezra D."/>
            <person name="Gonzalez J."/>
            <person name="Henrissat B."/>
            <person name="Kuo A."/>
            <person name="Liang C."/>
            <person name="Lipzen A."/>
            <person name="Lutzoni F."/>
            <person name="Magnuson J."/>
            <person name="Mondo S."/>
            <person name="Nolan M."/>
            <person name="Ohm R."/>
            <person name="Pangilinan J."/>
            <person name="Park H.-J."/>
            <person name="Ramirez L."/>
            <person name="Alfaro M."/>
            <person name="Sun H."/>
            <person name="Tritt A."/>
            <person name="Yoshinaga Y."/>
            <person name="Zwiers L.-H."/>
            <person name="Turgeon B."/>
            <person name="Goodwin S."/>
            <person name="Spatafora J."/>
            <person name="Crous P."/>
            <person name="Grigoriev I."/>
        </authorList>
    </citation>
    <scope>NUCLEOTIDE SEQUENCE</scope>
    <source>
        <strain evidence="2">CBS 116435</strain>
    </source>
</reference>